<dbReference type="AlphaFoldDB" id="A0A193G9S1"/>
<proteinExistence type="predicted"/>
<name>A0A193G9S1_9BORD</name>
<dbReference type="OrthoDB" id="8689594at2"/>
<organism evidence="1 2">
    <name type="scientific">Bordetella flabilis</name>
    <dbReference type="NCBI Taxonomy" id="463014"/>
    <lineage>
        <taxon>Bacteria</taxon>
        <taxon>Pseudomonadati</taxon>
        <taxon>Pseudomonadota</taxon>
        <taxon>Betaproteobacteria</taxon>
        <taxon>Burkholderiales</taxon>
        <taxon>Alcaligenaceae</taxon>
        <taxon>Bordetella</taxon>
    </lineage>
</organism>
<accession>A0A193G9S1</accession>
<sequence>MVAKLQLSLGVCDYDRTRAVLDGRAPVEGCDIIGVAVEPEEAFHRAFRFQEFDITEMSLSSHTMMTSRGQNEYVAIPAFVSRLFRHSGVYIRTDRGIRSGADLAGKKIGLPEYQITANVWIRGILQDDFGLKPASVHWRRGGLEDAGRGERAPIKLPDDIDLQQIPDDKTLSGMLEAGELDGLISARAPSCFLKGAPHVDRLFPNYRETEADYFRRTGIFPTMHVIGIRKSLVDQHPWLPVSVFKAFIKAKEFAMYELGQIGHLFNSLPWGVAEFEEARKLMGEDYWSYGYEHNRHVLETFTRYHYEQGLSARKVAPEELFVQSSLDLTKI</sequence>
<reference evidence="1 2" key="1">
    <citation type="submission" date="2016-06" db="EMBL/GenBank/DDBJ databases">
        <title>Complete genome sequences of Bordetella bronchialis and Bordetella flabilis.</title>
        <authorList>
            <person name="LiPuma J.J."/>
            <person name="Spilker T."/>
        </authorList>
    </citation>
    <scope>NUCLEOTIDE SEQUENCE [LARGE SCALE GENOMIC DNA]</scope>
    <source>
        <strain evidence="1 2">AU10664</strain>
    </source>
</reference>
<evidence type="ECO:0000313" key="1">
    <source>
        <dbReference type="EMBL" id="ANN76383.1"/>
    </source>
</evidence>
<evidence type="ECO:0000313" key="2">
    <source>
        <dbReference type="Proteomes" id="UP000091926"/>
    </source>
</evidence>
<dbReference type="Proteomes" id="UP000091926">
    <property type="component" value="Chromosome"/>
</dbReference>
<dbReference type="RefSeq" id="WP_066654333.1">
    <property type="nucleotide sequence ID" value="NZ_CBCSCL010000010.1"/>
</dbReference>
<dbReference type="KEGG" id="bfz:BAU07_03955"/>
<keyword evidence="2" id="KW-1185">Reference proteome</keyword>
<dbReference type="SUPFAM" id="SSF53850">
    <property type="entry name" value="Periplasmic binding protein-like II"/>
    <property type="match status" value="1"/>
</dbReference>
<gene>
    <name evidence="1" type="ORF">BAU07_03955</name>
</gene>
<dbReference type="EMBL" id="CP016172">
    <property type="protein sequence ID" value="ANN76383.1"/>
    <property type="molecule type" value="Genomic_DNA"/>
</dbReference>
<dbReference type="Gene3D" id="3.40.190.10">
    <property type="entry name" value="Periplasmic binding protein-like II"/>
    <property type="match status" value="1"/>
</dbReference>
<protein>
    <submittedName>
        <fullName evidence="1">4,5-dihydroxyphthalate decarboxylase</fullName>
    </submittedName>
</protein>
<dbReference type="STRING" id="463014.BAU07_03955"/>